<evidence type="ECO:0000313" key="2">
    <source>
        <dbReference type="EMBL" id="QTH64895.1"/>
    </source>
</evidence>
<reference evidence="2" key="1">
    <citation type="submission" date="2021-03" db="EMBL/GenBank/DDBJ databases">
        <title>Description of Psychrosphaera ytuae sp. nov. isolated from deep sea sediment of South China Sea.</title>
        <authorList>
            <person name="Zhang J."/>
            <person name="Xu X.-D."/>
        </authorList>
    </citation>
    <scope>NUCLEOTIDE SEQUENCE</scope>
    <source>
        <strain evidence="2">MTZ26</strain>
    </source>
</reference>
<protein>
    <recommendedName>
        <fullName evidence="4">Transglutaminase-like domain-containing protein</fullName>
    </recommendedName>
</protein>
<evidence type="ECO:0000256" key="1">
    <source>
        <dbReference type="SAM" id="SignalP"/>
    </source>
</evidence>
<sequence>MHTSFKALCILFASVFFIITNSHYTNAEQLDFSKHETSSTIEYSYQWKDKDDTIQQLNFALDKRLVGNNYRHFKALRPSLLRMYSIRELKKAIAKLDPRKGSVKLLPRVEDIEFEISSRDTSWIKQTSQQLKKVYEQSLKNYLAKELYIEFDDFRPLADTVTFKPDHVRFILEQPEPIQPLIEALKQKRPNATPREMASFLLGWIQTIPYDEMVERATSNGAGFVPPIHLINQNKGDCDSKVTLMAHIMRQLYPNLRMAIIYLPQHALLGMNISYLQDDKTIEIDGYDYALLEPVGPALIGFADAAESSLRYIDSKMYRTELVKLP</sequence>
<dbReference type="KEGG" id="psym:J1N51_05455"/>
<accession>A0A975DD02</accession>
<dbReference type="EMBL" id="CP072110">
    <property type="protein sequence ID" value="QTH64895.1"/>
    <property type="molecule type" value="Genomic_DNA"/>
</dbReference>
<proteinExistence type="predicted"/>
<feature type="chain" id="PRO_5037262665" description="Transglutaminase-like domain-containing protein" evidence="1">
    <location>
        <begin position="28"/>
        <end position="326"/>
    </location>
</feature>
<evidence type="ECO:0000313" key="3">
    <source>
        <dbReference type="Proteomes" id="UP000682739"/>
    </source>
</evidence>
<organism evidence="2 3">
    <name type="scientific">Psychrosphaera ytuae</name>
    <dbReference type="NCBI Taxonomy" id="2820710"/>
    <lineage>
        <taxon>Bacteria</taxon>
        <taxon>Pseudomonadati</taxon>
        <taxon>Pseudomonadota</taxon>
        <taxon>Gammaproteobacteria</taxon>
        <taxon>Alteromonadales</taxon>
        <taxon>Pseudoalteromonadaceae</taxon>
        <taxon>Psychrosphaera</taxon>
    </lineage>
</organism>
<keyword evidence="3" id="KW-1185">Reference proteome</keyword>
<evidence type="ECO:0008006" key="4">
    <source>
        <dbReference type="Google" id="ProtNLM"/>
    </source>
</evidence>
<dbReference type="Proteomes" id="UP000682739">
    <property type="component" value="Chromosome"/>
</dbReference>
<keyword evidence="1" id="KW-0732">Signal</keyword>
<name>A0A975DD02_9GAMM</name>
<gene>
    <name evidence="2" type="ORF">J1N51_05455</name>
</gene>
<dbReference type="AlphaFoldDB" id="A0A975DD02"/>
<dbReference type="RefSeq" id="WP_208832949.1">
    <property type="nucleotide sequence ID" value="NZ_CP072110.1"/>
</dbReference>
<feature type="signal peptide" evidence="1">
    <location>
        <begin position="1"/>
        <end position="27"/>
    </location>
</feature>